<dbReference type="InterPro" id="IPR014729">
    <property type="entry name" value="Rossmann-like_a/b/a_fold"/>
</dbReference>
<reference evidence="9" key="2">
    <citation type="submission" date="2025-09" db="UniProtKB">
        <authorList>
            <consortium name="Ensembl"/>
        </authorList>
    </citation>
    <scope>IDENTIFICATION</scope>
</reference>
<feature type="binding site" evidence="5">
    <location>
        <begin position="349"/>
        <end position="351"/>
    </location>
    <ligand>
        <name>FAD</name>
        <dbReference type="ChEBI" id="CHEBI:57692"/>
    </ligand>
</feature>
<evidence type="ECO:0000256" key="5">
    <source>
        <dbReference type="PIRSR" id="PIRSR602081-1"/>
    </source>
</evidence>
<keyword evidence="10" id="KW-1185">Reference proteome</keyword>
<comment type="similarity">
    <text evidence="1">Belongs to the DNA photolyase class-1 family.</text>
</comment>
<dbReference type="Proteomes" id="UP000694555">
    <property type="component" value="Unplaced"/>
</dbReference>
<dbReference type="SUPFAM" id="SSF52425">
    <property type="entry name" value="Cryptochrome/photolyase, N-terminal domain"/>
    <property type="match status" value="1"/>
</dbReference>
<dbReference type="Ensembl" id="ENSBJAT00000009399.1">
    <property type="protein sequence ID" value="ENSBJAP00000009135.1"/>
    <property type="gene ID" value="ENSBJAG00000006254.1"/>
</dbReference>
<dbReference type="PROSITE" id="PS51645">
    <property type="entry name" value="PHR_CRY_ALPHA_BETA"/>
    <property type="match status" value="1"/>
</dbReference>
<name>A0A8C0AYR7_9AVES</name>
<feature type="site" description="Electron transfer via tryptophanyl radical" evidence="6">
    <location>
        <position position="282"/>
    </location>
</feature>
<evidence type="ECO:0000256" key="2">
    <source>
        <dbReference type="ARBA" id="ARBA00022630"/>
    </source>
</evidence>
<dbReference type="GO" id="GO:0005634">
    <property type="term" value="C:nucleus"/>
    <property type="evidence" value="ECO:0007669"/>
    <property type="project" value="TreeGrafter"/>
</dbReference>
<dbReference type="InterPro" id="IPR036134">
    <property type="entry name" value="Crypto/Photolyase_FAD-like_sf"/>
</dbReference>
<dbReference type="AlphaFoldDB" id="A0A8C0AYR7"/>
<dbReference type="GO" id="GO:0003904">
    <property type="term" value="F:deoxyribodipyrimidine photo-lyase activity"/>
    <property type="evidence" value="ECO:0007669"/>
    <property type="project" value="TreeGrafter"/>
</dbReference>
<dbReference type="Pfam" id="PF00875">
    <property type="entry name" value="DNA_photolyase"/>
    <property type="match status" value="1"/>
</dbReference>
<organism evidence="9 10">
    <name type="scientific">Buteo japonicus</name>
    <dbReference type="NCBI Taxonomy" id="224669"/>
    <lineage>
        <taxon>Eukaryota</taxon>
        <taxon>Metazoa</taxon>
        <taxon>Chordata</taxon>
        <taxon>Craniata</taxon>
        <taxon>Vertebrata</taxon>
        <taxon>Euteleostomi</taxon>
        <taxon>Archelosauria</taxon>
        <taxon>Archosauria</taxon>
        <taxon>Dinosauria</taxon>
        <taxon>Saurischia</taxon>
        <taxon>Theropoda</taxon>
        <taxon>Coelurosauria</taxon>
        <taxon>Aves</taxon>
        <taxon>Neognathae</taxon>
        <taxon>Neoaves</taxon>
        <taxon>Telluraves</taxon>
        <taxon>Accipitrimorphae</taxon>
        <taxon>Accipitriformes</taxon>
        <taxon>Accipitridae</taxon>
        <taxon>Accipitrinae</taxon>
        <taxon>Buteo</taxon>
    </lineage>
</organism>
<evidence type="ECO:0000256" key="3">
    <source>
        <dbReference type="ARBA" id="ARBA00022827"/>
    </source>
</evidence>
<evidence type="ECO:0000313" key="9">
    <source>
        <dbReference type="Ensembl" id="ENSBJAP00000009135.1"/>
    </source>
</evidence>
<evidence type="ECO:0000313" key="10">
    <source>
        <dbReference type="Proteomes" id="UP000694555"/>
    </source>
</evidence>
<dbReference type="Gene3D" id="1.25.40.80">
    <property type="match status" value="1"/>
</dbReference>
<dbReference type="PANTHER" id="PTHR11455:SF9">
    <property type="entry name" value="CRYPTOCHROME CIRCADIAN CLOCK 5 ISOFORM X1"/>
    <property type="match status" value="1"/>
</dbReference>
<reference evidence="9" key="1">
    <citation type="submission" date="2025-08" db="UniProtKB">
        <authorList>
            <consortium name="Ensembl"/>
        </authorList>
    </citation>
    <scope>IDENTIFICATION</scope>
</reference>
<feature type="binding site" evidence="5">
    <location>
        <begin position="211"/>
        <end position="215"/>
    </location>
    <ligand>
        <name>FAD</name>
        <dbReference type="ChEBI" id="CHEBI:57692"/>
    </ligand>
</feature>
<dbReference type="InterPro" id="IPR006050">
    <property type="entry name" value="DNA_photolyase_N"/>
</dbReference>
<protein>
    <recommendedName>
        <fullName evidence="8">Photolyase/cryptochrome alpha/beta domain-containing protein</fullName>
    </recommendedName>
</protein>
<evidence type="ECO:0000256" key="7">
    <source>
        <dbReference type="SAM" id="MobiDB-lite"/>
    </source>
</evidence>
<dbReference type="Pfam" id="PF03441">
    <property type="entry name" value="FAD_binding_7"/>
    <property type="match status" value="1"/>
</dbReference>
<dbReference type="GO" id="GO:0005737">
    <property type="term" value="C:cytoplasm"/>
    <property type="evidence" value="ECO:0007669"/>
    <property type="project" value="TreeGrafter"/>
</dbReference>
<evidence type="ECO:0000259" key="8">
    <source>
        <dbReference type="PROSITE" id="PS51645"/>
    </source>
</evidence>
<evidence type="ECO:0000256" key="1">
    <source>
        <dbReference type="ARBA" id="ARBA00005862"/>
    </source>
</evidence>
<dbReference type="GO" id="GO:0071949">
    <property type="term" value="F:FAD binding"/>
    <property type="evidence" value="ECO:0007669"/>
    <property type="project" value="TreeGrafter"/>
</dbReference>
<dbReference type="Gene3D" id="1.10.579.10">
    <property type="entry name" value="DNA Cyclobutane Dipyrimidine Photolyase, subunit A, domain 3"/>
    <property type="match status" value="1"/>
</dbReference>
<proteinExistence type="inferred from homology"/>
<sequence>MQHSSIHWFRKGLRLHDNPALLAAATDCHRLHPLFILDPSSGRAGTNAWRFLLDALRDLDRSLREMGSRCPTPSTTPRGGCLALSLGVQGIQTRCRACPSLSHLRVLALNNGKAPLTYKGLQSLLASLGPPEKPAPTLTLEHLQGCHTPCQVSHDTEYGVPTLEELGQDPTEVGPHLYPGGETAALARLNSLMDRTVSKPETEPTSLSPSTTVLSPYLKFGCLSVRTFWWWLDEVYQGREHSQPPVSLHGQLLWREFFYTAGAGIPNFDRMVGNPVCLQVNWDNNPQHLRAWREGQTGYPFIDAIMTQLRTEGWIHHLARHAVACFLTRGDLWISWEEGLKVFEELLLDADWSLNAGNWLWLSGSAFFHRYFHIYSPVAFGKKTDRDGAYIRKYLPVLKDFPAKYIYEPWKAPRAVQEQAGCLVGTHYPQPIVEHGAASKRNLGRMKAARAQKGNKSPRRHQAPLAPCCHSSCLPLLQAPSGNNQLASQWLNHKGKSPRPSHTDPHRDPQLWVRHYLSGFDPFCSTAPH</sequence>
<dbReference type="GO" id="GO:0003677">
    <property type="term" value="F:DNA binding"/>
    <property type="evidence" value="ECO:0007669"/>
    <property type="project" value="TreeGrafter"/>
</dbReference>
<feature type="binding site" evidence="5">
    <location>
        <begin position="251"/>
        <end position="258"/>
    </location>
    <ligand>
        <name>FAD</name>
        <dbReference type="ChEBI" id="CHEBI:57692"/>
    </ligand>
</feature>
<dbReference type="Gene3D" id="3.40.50.620">
    <property type="entry name" value="HUPs"/>
    <property type="match status" value="1"/>
</dbReference>
<feature type="region of interest" description="Disordered" evidence="7">
    <location>
        <begin position="439"/>
        <end position="463"/>
    </location>
</feature>
<dbReference type="GO" id="GO:0043153">
    <property type="term" value="P:entrainment of circadian clock by photoperiod"/>
    <property type="evidence" value="ECO:0007669"/>
    <property type="project" value="TreeGrafter"/>
</dbReference>
<dbReference type="GO" id="GO:0032922">
    <property type="term" value="P:circadian regulation of gene expression"/>
    <property type="evidence" value="ECO:0007669"/>
    <property type="project" value="TreeGrafter"/>
</dbReference>
<feature type="site" description="Electron transfer via tryptophanyl radical" evidence="6">
    <location>
        <position position="359"/>
    </location>
</feature>
<keyword evidence="4" id="KW-0157">Chromophore</keyword>
<evidence type="ECO:0000256" key="6">
    <source>
        <dbReference type="PIRSR" id="PIRSR602081-2"/>
    </source>
</evidence>
<comment type="cofactor">
    <cofactor evidence="5">
        <name>FAD</name>
        <dbReference type="ChEBI" id="CHEBI:57692"/>
    </cofactor>
    <text evidence="5">Binds 1 FAD per subunit.</text>
</comment>
<dbReference type="PANTHER" id="PTHR11455">
    <property type="entry name" value="CRYPTOCHROME"/>
    <property type="match status" value="1"/>
</dbReference>
<dbReference type="SUPFAM" id="SSF48173">
    <property type="entry name" value="Cryptochrome/photolyase FAD-binding domain"/>
    <property type="match status" value="1"/>
</dbReference>
<feature type="domain" description="Photolyase/cryptochrome alpha/beta" evidence="8">
    <location>
        <begin position="3"/>
        <end position="146"/>
    </location>
</feature>
<accession>A0A8C0AYR7</accession>
<keyword evidence="3 5" id="KW-0274">FAD</keyword>
<dbReference type="FunFam" id="1.10.579.10:FF:000001">
    <property type="entry name" value="Cryptochrome 1"/>
    <property type="match status" value="1"/>
</dbReference>
<dbReference type="InterPro" id="IPR036155">
    <property type="entry name" value="Crypto/Photolyase_N_sf"/>
</dbReference>
<feature type="site" description="Electron transfer via tryptophanyl radical" evidence="6">
    <location>
        <position position="336"/>
    </location>
</feature>
<keyword evidence="2 5" id="KW-0285">Flavoprotein</keyword>
<dbReference type="InterPro" id="IPR005101">
    <property type="entry name" value="Cryptochr/Photolyase_FAD-bd"/>
</dbReference>
<evidence type="ECO:0000256" key="4">
    <source>
        <dbReference type="ARBA" id="ARBA00022991"/>
    </source>
</evidence>
<dbReference type="InterPro" id="IPR002081">
    <property type="entry name" value="Cryptochrome/DNA_photolyase_1"/>
</dbReference>